<evidence type="ECO:0000313" key="3">
    <source>
        <dbReference type="Proteomes" id="UP000315295"/>
    </source>
</evidence>
<reference evidence="2 3" key="1">
    <citation type="journal article" date="2019" name="G3 (Bethesda)">
        <title>Sequencing of a Wild Apple (Malus baccata) Genome Unravels the Differences Between Cultivated and Wild Apple Species Regarding Disease Resistance and Cold Tolerance.</title>
        <authorList>
            <person name="Chen X."/>
        </authorList>
    </citation>
    <scope>NUCLEOTIDE SEQUENCE [LARGE SCALE GENOMIC DNA]</scope>
    <source>
        <strain evidence="3">cv. Shandingzi</strain>
        <tissue evidence="2">Leaves</tissue>
    </source>
</reference>
<dbReference type="Proteomes" id="UP000315295">
    <property type="component" value="Unassembled WGS sequence"/>
</dbReference>
<organism evidence="2 3">
    <name type="scientific">Malus baccata</name>
    <name type="common">Siberian crab apple</name>
    <name type="synonym">Pyrus baccata</name>
    <dbReference type="NCBI Taxonomy" id="106549"/>
    <lineage>
        <taxon>Eukaryota</taxon>
        <taxon>Viridiplantae</taxon>
        <taxon>Streptophyta</taxon>
        <taxon>Embryophyta</taxon>
        <taxon>Tracheophyta</taxon>
        <taxon>Spermatophyta</taxon>
        <taxon>Magnoliopsida</taxon>
        <taxon>eudicotyledons</taxon>
        <taxon>Gunneridae</taxon>
        <taxon>Pentapetalae</taxon>
        <taxon>rosids</taxon>
        <taxon>fabids</taxon>
        <taxon>Rosales</taxon>
        <taxon>Rosaceae</taxon>
        <taxon>Amygdaloideae</taxon>
        <taxon>Maleae</taxon>
        <taxon>Malus</taxon>
    </lineage>
</organism>
<dbReference type="AlphaFoldDB" id="A0A540K8A1"/>
<feature type="region of interest" description="Disordered" evidence="1">
    <location>
        <begin position="1"/>
        <end position="29"/>
    </location>
</feature>
<comment type="caution">
    <text evidence="2">The sequence shown here is derived from an EMBL/GenBank/DDBJ whole genome shotgun (WGS) entry which is preliminary data.</text>
</comment>
<name>A0A540K8A1_MALBA</name>
<keyword evidence="3" id="KW-1185">Reference proteome</keyword>
<accession>A0A540K8A1</accession>
<dbReference type="EMBL" id="VIEB01001807">
    <property type="protein sequence ID" value="TQD70443.1"/>
    <property type="molecule type" value="Genomic_DNA"/>
</dbReference>
<sequence length="95" mass="10782">MRQHRGKSFPPLPYSLSSQPLPLPALDTDPKPSCLNKKLKRNQRICRPIVEDSHSVAVLNWASIWLSILFSKRGWTEVPGSNLFVIIAGKILWSF</sequence>
<evidence type="ECO:0000256" key="1">
    <source>
        <dbReference type="SAM" id="MobiDB-lite"/>
    </source>
</evidence>
<proteinExistence type="predicted"/>
<gene>
    <name evidence="2" type="ORF">C1H46_044023</name>
</gene>
<evidence type="ECO:0000313" key="2">
    <source>
        <dbReference type="EMBL" id="TQD70443.1"/>
    </source>
</evidence>
<protein>
    <submittedName>
        <fullName evidence="2">Uncharacterized protein</fullName>
    </submittedName>
</protein>